<dbReference type="Proteomes" id="UP001530400">
    <property type="component" value="Unassembled WGS sequence"/>
</dbReference>
<organism evidence="7 8">
    <name type="scientific">Cyclotella atomus</name>
    <dbReference type="NCBI Taxonomy" id="382360"/>
    <lineage>
        <taxon>Eukaryota</taxon>
        <taxon>Sar</taxon>
        <taxon>Stramenopiles</taxon>
        <taxon>Ochrophyta</taxon>
        <taxon>Bacillariophyta</taxon>
        <taxon>Coscinodiscophyceae</taxon>
        <taxon>Thalassiosirophycidae</taxon>
        <taxon>Stephanodiscales</taxon>
        <taxon>Stephanodiscaceae</taxon>
        <taxon>Cyclotella</taxon>
    </lineage>
</organism>
<dbReference type="InterPro" id="IPR007632">
    <property type="entry name" value="Anoctamin"/>
</dbReference>
<name>A0ABD3NSU3_9STRA</name>
<dbReference type="AlphaFoldDB" id="A0ABD3NSU3"/>
<dbReference type="PANTHER" id="PTHR12308">
    <property type="entry name" value="ANOCTAMIN"/>
    <property type="match status" value="1"/>
</dbReference>
<evidence type="ECO:0000256" key="5">
    <source>
        <dbReference type="SAM" id="Phobius"/>
    </source>
</evidence>
<gene>
    <name evidence="7" type="ORF">ACHAWO_006440</name>
</gene>
<keyword evidence="4 5" id="KW-0472">Membrane</keyword>
<evidence type="ECO:0000256" key="4">
    <source>
        <dbReference type="ARBA" id="ARBA00023136"/>
    </source>
</evidence>
<feature type="domain" description="Anoctamin transmembrane" evidence="6">
    <location>
        <begin position="232"/>
        <end position="702"/>
    </location>
</feature>
<evidence type="ECO:0000313" key="8">
    <source>
        <dbReference type="Proteomes" id="UP001530400"/>
    </source>
</evidence>
<sequence>MVLPAVESNPILLLRFTPNAKWNLIEKVINRLAQAGIVVIESEGYEDAKDDDTFNTVENPVVLGLTSSQDALENEAELVKLVKPSRTQNVQIPICMQHFTVEARHEFVNIDDSDVCFNEGLATNLPKTDRSDYDSEGLFTSGDRALLLLSMLNALPVLAQEEDASDLSRLLDSLNVMYCDVKSAQRHCKNLVQVLKNYGFVDVICPVHIEHLKEKILKETASLKTGMPFNLIQNYYGDGVAFFFAWMDFMTKWFMIPGLLGLAVYFIRRARGDTVDNCDFTPFVGLATFFWAVLADRCWERREARLAFLWGSFASTHRERASFGQRPEFEGEERKSPVTGRTEKYYPPTKRLLKYAISAFVTVILLLGATFVMVIGMNLQGYISSEDLQQWGEEKHPLYFPFFSRLAEEGAIFDAQSAWKSLIPVVLRALFVMQLNNKYRGIAEKLTEWENHETAADFDNSIICKRVLFEAFDSYIVLFYLVIYERNIHLVRLELVGAFNVDTFRRILIECVIPWLSHRVKDKKERKSAKKNDNAVDPASKPLTHQADLDDYEQFDDYLEMLVQFGYVTLFASAFPLASFIAVIANLVEYRADMWKLTRLTKRPCPSRLTGIGMWKQIIQVFVWTSALTNCIIFAFTSSQMRQWLPDNYTTDEYGRSVLVPHSADETVLIVFAIEHIILLTGLLVRQFIDQIPEDVNDEVDRVKWLHETYAQKARLKMQLSISKFRMHGCSPNEKLQAKSKKVAPEDSMK</sequence>
<dbReference type="PANTHER" id="PTHR12308:SF73">
    <property type="entry name" value="ANOCTAMIN"/>
    <property type="match status" value="1"/>
</dbReference>
<evidence type="ECO:0000256" key="3">
    <source>
        <dbReference type="ARBA" id="ARBA00022989"/>
    </source>
</evidence>
<keyword evidence="3 5" id="KW-1133">Transmembrane helix</keyword>
<dbReference type="GO" id="GO:0016020">
    <property type="term" value="C:membrane"/>
    <property type="evidence" value="ECO:0007669"/>
    <property type="project" value="UniProtKB-SubCell"/>
</dbReference>
<reference evidence="7 8" key="1">
    <citation type="submission" date="2024-10" db="EMBL/GenBank/DDBJ databases">
        <title>Updated reference genomes for cyclostephanoid diatoms.</title>
        <authorList>
            <person name="Roberts W.R."/>
            <person name="Alverson A.J."/>
        </authorList>
    </citation>
    <scope>NUCLEOTIDE SEQUENCE [LARGE SCALE GENOMIC DNA]</scope>
    <source>
        <strain evidence="7 8">AJA010-31</strain>
    </source>
</reference>
<comment type="subcellular location">
    <subcellularLocation>
        <location evidence="1">Membrane</location>
        <topology evidence="1">Multi-pass membrane protein</topology>
    </subcellularLocation>
</comment>
<dbReference type="EMBL" id="JALLPJ020000991">
    <property type="protein sequence ID" value="KAL3778342.1"/>
    <property type="molecule type" value="Genomic_DNA"/>
</dbReference>
<accession>A0ABD3NSU3</accession>
<dbReference type="InterPro" id="IPR049452">
    <property type="entry name" value="Anoctamin_TM"/>
</dbReference>
<evidence type="ECO:0000313" key="7">
    <source>
        <dbReference type="EMBL" id="KAL3778342.1"/>
    </source>
</evidence>
<proteinExistence type="predicted"/>
<evidence type="ECO:0000256" key="1">
    <source>
        <dbReference type="ARBA" id="ARBA00004141"/>
    </source>
</evidence>
<keyword evidence="2 5" id="KW-0812">Transmembrane</keyword>
<feature type="transmembrane region" description="Helical" evidence="5">
    <location>
        <begin position="565"/>
        <end position="588"/>
    </location>
</feature>
<feature type="transmembrane region" description="Helical" evidence="5">
    <location>
        <begin position="667"/>
        <end position="685"/>
    </location>
</feature>
<evidence type="ECO:0000256" key="2">
    <source>
        <dbReference type="ARBA" id="ARBA00022692"/>
    </source>
</evidence>
<evidence type="ECO:0000259" key="6">
    <source>
        <dbReference type="Pfam" id="PF04547"/>
    </source>
</evidence>
<keyword evidence="8" id="KW-1185">Reference proteome</keyword>
<protein>
    <recommendedName>
        <fullName evidence="6">Anoctamin transmembrane domain-containing protein</fullName>
    </recommendedName>
</protein>
<feature type="transmembrane region" description="Helical" evidence="5">
    <location>
        <begin position="352"/>
        <end position="375"/>
    </location>
</feature>
<dbReference type="Pfam" id="PF04547">
    <property type="entry name" value="Anoctamin"/>
    <property type="match status" value="1"/>
</dbReference>
<feature type="transmembrane region" description="Helical" evidence="5">
    <location>
        <begin position="249"/>
        <end position="268"/>
    </location>
</feature>
<comment type="caution">
    <text evidence="7">The sequence shown here is derived from an EMBL/GenBank/DDBJ whole genome shotgun (WGS) entry which is preliminary data.</text>
</comment>
<feature type="transmembrane region" description="Helical" evidence="5">
    <location>
        <begin position="618"/>
        <end position="637"/>
    </location>
</feature>